<dbReference type="AlphaFoldDB" id="A0ABC8JI09"/>
<comment type="caution">
    <text evidence="1">The sequence shown here is derived from an EMBL/GenBank/DDBJ whole genome shotgun (WGS) entry which is preliminary data.</text>
</comment>
<proteinExistence type="predicted"/>
<dbReference type="EMBL" id="CAKOAT010109599">
    <property type="protein sequence ID" value="CAH8328906.1"/>
    <property type="molecule type" value="Genomic_DNA"/>
</dbReference>
<keyword evidence="2" id="KW-1185">Reference proteome</keyword>
<accession>A0ABC8JI09</accession>
<reference evidence="1 2" key="1">
    <citation type="submission" date="2022-03" db="EMBL/GenBank/DDBJ databases">
        <authorList>
            <person name="Macdonald S."/>
            <person name="Ahmed S."/>
            <person name="Newling K."/>
        </authorList>
    </citation>
    <scope>NUCLEOTIDE SEQUENCE [LARGE SCALE GENOMIC DNA]</scope>
</reference>
<organism evidence="1 2">
    <name type="scientific">Eruca vesicaria subsp. sativa</name>
    <name type="common">Garden rocket</name>
    <name type="synonym">Eruca sativa</name>
    <dbReference type="NCBI Taxonomy" id="29727"/>
    <lineage>
        <taxon>Eukaryota</taxon>
        <taxon>Viridiplantae</taxon>
        <taxon>Streptophyta</taxon>
        <taxon>Embryophyta</taxon>
        <taxon>Tracheophyta</taxon>
        <taxon>Spermatophyta</taxon>
        <taxon>Magnoliopsida</taxon>
        <taxon>eudicotyledons</taxon>
        <taxon>Gunneridae</taxon>
        <taxon>Pentapetalae</taxon>
        <taxon>rosids</taxon>
        <taxon>malvids</taxon>
        <taxon>Brassicales</taxon>
        <taxon>Brassicaceae</taxon>
        <taxon>Brassiceae</taxon>
        <taxon>Eruca</taxon>
    </lineage>
</organism>
<gene>
    <name evidence="1" type="ORF">ERUC_LOCUS11482</name>
</gene>
<dbReference type="Proteomes" id="UP001642260">
    <property type="component" value="Unassembled WGS sequence"/>
</dbReference>
<evidence type="ECO:0000313" key="2">
    <source>
        <dbReference type="Proteomes" id="UP001642260"/>
    </source>
</evidence>
<evidence type="ECO:0000313" key="1">
    <source>
        <dbReference type="EMBL" id="CAH8328906.1"/>
    </source>
</evidence>
<name>A0ABC8JI09_ERUVS</name>
<sequence>MVKVRRGSNTTEIHLLRFWKARNVRKGTELMSLDMLLIDENSTVISFVNANRQFMFRQRLSEGQCTS</sequence>
<protein>
    <submittedName>
        <fullName evidence="1">Uncharacterized protein</fullName>
    </submittedName>
</protein>